<dbReference type="AlphaFoldDB" id="A0AA46AD42"/>
<protein>
    <submittedName>
        <fullName evidence="2">Thioredoxin-related protein</fullName>
    </submittedName>
</protein>
<comment type="caution">
    <text evidence="2">The sequence shown here is derived from an EMBL/GenBank/DDBJ whole genome shotgun (WGS) entry which is preliminary data.</text>
</comment>
<dbReference type="EMBL" id="FXTX01000002">
    <property type="protein sequence ID" value="SMP02429.1"/>
    <property type="molecule type" value="Genomic_DNA"/>
</dbReference>
<dbReference type="PROSITE" id="PS51257">
    <property type="entry name" value="PROKAR_LIPOPROTEIN"/>
    <property type="match status" value="1"/>
</dbReference>
<dbReference type="Gene3D" id="3.40.30.10">
    <property type="entry name" value="Glutaredoxin"/>
    <property type="match status" value="1"/>
</dbReference>
<dbReference type="RefSeq" id="WP_265133431.1">
    <property type="nucleotide sequence ID" value="NZ_FXTX01000002.1"/>
</dbReference>
<dbReference type="Proteomes" id="UP001157947">
    <property type="component" value="Unassembled WGS sequence"/>
</dbReference>
<sequence>MKKLSLLLAIFSVILFSCQKNEKAESKFTVDPNPVIQNAIQNKKYVMVIFESETCQYCEKLNKKVLSNPDVKQALLKNNIEVAIVNVYGNRKVIDPEGKKEMTESSLAGLYNVTGFPTISIFDPNKNYQLLYQIPGYIPKEMFISLADYIGSGCYQKVKFNEFADKKSC</sequence>
<evidence type="ECO:0000259" key="1">
    <source>
        <dbReference type="PROSITE" id="PS51352"/>
    </source>
</evidence>
<evidence type="ECO:0000313" key="2">
    <source>
        <dbReference type="EMBL" id="SMP02429.1"/>
    </source>
</evidence>
<dbReference type="InterPro" id="IPR013766">
    <property type="entry name" value="Thioredoxin_domain"/>
</dbReference>
<proteinExistence type="predicted"/>
<organism evidence="2 3">
    <name type="scientific">Venenivibrio stagnispumantis</name>
    <dbReference type="NCBI Taxonomy" id="407998"/>
    <lineage>
        <taxon>Bacteria</taxon>
        <taxon>Pseudomonadati</taxon>
        <taxon>Aquificota</taxon>
        <taxon>Aquificia</taxon>
        <taxon>Aquificales</taxon>
        <taxon>Hydrogenothermaceae</taxon>
        <taxon>Venenivibrio</taxon>
    </lineage>
</organism>
<dbReference type="PROSITE" id="PS51352">
    <property type="entry name" value="THIOREDOXIN_2"/>
    <property type="match status" value="1"/>
</dbReference>
<accession>A0AA46AD42</accession>
<feature type="domain" description="Thioredoxin" evidence="1">
    <location>
        <begin position="15"/>
        <end position="152"/>
    </location>
</feature>
<dbReference type="InterPro" id="IPR012336">
    <property type="entry name" value="Thioredoxin-like_fold"/>
</dbReference>
<reference evidence="2" key="1">
    <citation type="submission" date="2017-05" db="EMBL/GenBank/DDBJ databases">
        <authorList>
            <person name="Varghese N."/>
            <person name="Submissions S."/>
        </authorList>
    </citation>
    <scope>NUCLEOTIDE SEQUENCE</scope>
    <source>
        <strain evidence="2">DSM 18763</strain>
    </source>
</reference>
<keyword evidence="3" id="KW-1185">Reference proteome</keyword>
<evidence type="ECO:0000313" key="3">
    <source>
        <dbReference type="Proteomes" id="UP001157947"/>
    </source>
</evidence>
<dbReference type="InterPro" id="IPR036249">
    <property type="entry name" value="Thioredoxin-like_sf"/>
</dbReference>
<dbReference type="Pfam" id="PF13098">
    <property type="entry name" value="Thioredoxin_2"/>
    <property type="match status" value="1"/>
</dbReference>
<dbReference type="SUPFAM" id="SSF52833">
    <property type="entry name" value="Thioredoxin-like"/>
    <property type="match status" value="1"/>
</dbReference>
<gene>
    <name evidence="2" type="ORF">SAMN06264868_10279</name>
</gene>
<name>A0AA46AD42_9AQUI</name>